<keyword evidence="2 4" id="KW-0238">DNA-binding</keyword>
<evidence type="ECO:0000256" key="1">
    <source>
        <dbReference type="ARBA" id="ARBA00023015"/>
    </source>
</evidence>
<protein>
    <submittedName>
        <fullName evidence="7">TetR/AcrR family transcriptional regulator</fullName>
    </submittedName>
</protein>
<dbReference type="Pfam" id="PF00440">
    <property type="entry name" value="TetR_N"/>
    <property type="match status" value="1"/>
</dbReference>
<dbReference type="InterPro" id="IPR009057">
    <property type="entry name" value="Homeodomain-like_sf"/>
</dbReference>
<evidence type="ECO:0000313" key="8">
    <source>
        <dbReference type="Proteomes" id="UP000655868"/>
    </source>
</evidence>
<dbReference type="InterPro" id="IPR001647">
    <property type="entry name" value="HTH_TetR"/>
</dbReference>
<dbReference type="SUPFAM" id="SSF48498">
    <property type="entry name" value="Tetracyclin repressor-like, C-terminal domain"/>
    <property type="match status" value="1"/>
</dbReference>
<dbReference type="RefSeq" id="WP_199704069.1">
    <property type="nucleotide sequence ID" value="NZ_JAEMNV010000003.1"/>
</dbReference>
<evidence type="ECO:0000313" key="7">
    <source>
        <dbReference type="EMBL" id="MBJ8339363.1"/>
    </source>
</evidence>
<dbReference type="Proteomes" id="UP000655868">
    <property type="component" value="Unassembled WGS sequence"/>
</dbReference>
<dbReference type="GO" id="GO:0000976">
    <property type="term" value="F:transcription cis-regulatory region binding"/>
    <property type="evidence" value="ECO:0007669"/>
    <property type="project" value="TreeGrafter"/>
</dbReference>
<name>A0A934U414_9NOCA</name>
<dbReference type="PANTHER" id="PTHR30055:SF234">
    <property type="entry name" value="HTH-TYPE TRANSCRIPTIONAL REGULATOR BETI"/>
    <property type="match status" value="1"/>
</dbReference>
<evidence type="ECO:0000256" key="4">
    <source>
        <dbReference type="PROSITE-ProRule" id="PRU00335"/>
    </source>
</evidence>
<feature type="domain" description="HTH tetR-type" evidence="6">
    <location>
        <begin position="22"/>
        <end position="82"/>
    </location>
</feature>
<dbReference type="PROSITE" id="PS50977">
    <property type="entry name" value="HTH_TETR_2"/>
    <property type="match status" value="1"/>
</dbReference>
<feature type="region of interest" description="Disordered" evidence="5">
    <location>
        <begin position="1"/>
        <end position="21"/>
    </location>
</feature>
<comment type="caution">
    <text evidence="7">The sequence shown here is derived from an EMBL/GenBank/DDBJ whole genome shotgun (WGS) entry which is preliminary data.</text>
</comment>
<dbReference type="Gene3D" id="1.10.357.10">
    <property type="entry name" value="Tetracycline Repressor, domain 2"/>
    <property type="match status" value="1"/>
</dbReference>
<keyword evidence="8" id="KW-1185">Reference proteome</keyword>
<dbReference type="SUPFAM" id="SSF46689">
    <property type="entry name" value="Homeodomain-like"/>
    <property type="match status" value="1"/>
</dbReference>
<evidence type="ECO:0000259" key="6">
    <source>
        <dbReference type="PROSITE" id="PS50977"/>
    </source>
</evidence>
<sequence length="222" mass="23810">MTSDAAPARKRGRPKATPEEVDARRQKLVDAAYTVFLDKGYHATSIADITAQAGLGFGTYYKAFGNKREILDPVIDFGVEKILGDILLDDVLPGAESLAVVEQQFRTIGLRIGDAFAARPRLAKFLALESNTIDDALTTRWYGLVDLAQSLVAGYLDRGVDAGVLRSNLDTTETAKAIVGIILMAVLQAARTEQHPIDADSYIDAATALIMTGTRGAQPNSA</sequence>
<organism evidence="7 8">
    <name type="scientific">Antrihabitans stalagmiti</name>
    <dbReference type="NCBI Taxonomy" id="2799499"/>
    <lineage>
        <taxon>Bacteria</taxon>
        <taxon>Bacillati</taxon>
        <taxon>Actinomycetota</taxon>
        <taxon>Actinomycetes</taxon>
        <taxon>Mycobacteriales</taxon>
        <taxon>Nocardiaceae</taxon>
        <taxon>Antrihabitans</taxon>
    </lineage>
</organism>
<dbReference type="PRINTS" id="PR00455">
    <property type="entry name" value="HTHTETR"/>
</dbReference>
<keyword evidence="3" id="KW-0804">Transcription</keyword>
<feature type="DNA-binding region" description="H-T-H motif" evidence="4">
    <location>
        <begin position="45"/>
        <end position="64"/>
    </location>
</feature>
<keyword evidence="1" id="KW-0805">Transcription regulation</keyword>
<dbReference type="InterPro" id="IPR050109">
    <property type="entry name" value="HTH-type_TetR-like_transc_reg"/>
</dbReference>
<evidence type="ECO:0000256" key="3">
    <source>
        <dbReference type="ARBA" id="ARBA00023163"/>
    </source>
</evidence>
<dbReference type="InterPro" id="IPR036271">
    <property type="entry name" value="Tet_transcr_reg_TetR-rel_C_sf"/>
</dbReference>
<accession>A0A934U414</accession>
<dbReference type="EMBL" id="JAEMNV010000003">
    <property type="protein sequence ID" value="MBJ8339363.1"/>
    <property type="molecule type" value="Genomic_DNA"/>
</dbReference>
<dbReference type="PANTHER" id="PTHR30055">
    <property type="entry name" value="HTH-TYPE TRANSCRIPTIONAL REGULATOR RUTR"/>
    <property type="match status" value="1"/>
</dbReference>
<dbReference type="AlphaFoldDB" id="A0A934U414"/>
<reference evidence="7" key="1">
    <citation type="submission" date="2020-12" db="EMBL/GenBank/DDBJ databases">
        <title>Antrihabitans popcorni sp. nov. and Antrihabitans auranticaus sp. nov., isolated from a larva cave.</title>
        <authorList>
            <person name="Lee S.D."/>
            <person name="Kim I.S."/>
        </authorList>
    </citation>
    <scope>NUCLEOTIDE SEQUENCE</scope>
    <source>
        <strain evidence="7">YC3-6</strain>
    </source>
</reference>
<evidence type="ECO:0000256" key="5">
    <source>
        <dbReference type="SAM" id="MobiDB-lite"/>
    </source>
</evidence>
<proteinExistence type="predicted"/>
<gene>
    <name evidence="7" type="ORF">JGU71_10720</name>
</gene>
<evidence type="ECO:0000256" key="2">
    <source>
        <dbReference type="ARBA" id="ARBA00023125"/>
    </source>
</evidence>
<dbReference type="GO" id="GO:0003700">
    <property type="term" value="F:DNA-binding transcription factor activity"/>
    <property type="evidence" value="ECO:0007669"/>
    <property type="project" value="TreeGrafter"/>
</dbReference>
<dbReference type="Gene3D" id="1.10.10.60">
    <property type="entry name" value="Homeodomain-like"/>
    <property type="match status" value="1"/>
</dbReference>